<accession>B7ZGY5</accession>
<dbReference type="EMBL" id="AM998807">
    <property type="protein sequence ID" value="CAQ53173.1"/>
    <property type="molecule type" value="Genomic_RNA"/>
</dbReference>
<feature type="non-terminal residue" evidence="2">
    <location>
        <position position="1"/>
    </location>
</feature>
<name>B7ZGY5_9VIRU</name>
<dbReference type="GO" id="GO:0044423">
    <property type="term" value="C:virion component"/>
    <property type="evidence" value="ECO:0007669"/>
    <property type="project" value="InterPro"/>
</dbReference>
<feature type="non-terminal residue" evidence="2">
    <location>
        <position position="114"/>
    </location>
</feature>
<feature type="domain" description="Hantavirus glycoprotein Gc N-terminal" evidence="1">
    <location>
        <begin position="2"/>
        <end position="113"/>
    </location>
</feature>
<proteinExistence type="predicted"/>
<protein>
    <submittedName>
        <fullName evidence="2">Gc protein</fullName>
    </submittedName>
</protein>
<dbReference type="InterPro" id="IPR002532">
    <property type="entry name" value="Hanta_Gc_N"/>
</dbReference>
<evidence type="ECO:0000259" key="1">
    <source>
        <dbReference type="Pfam" id="PF01561"/>
    </source>
</evidence>
<evidence type="ECO:0000313" key="2">
    <source>
        <dbReference type="EMBL" id="CAQ53173.1"/>
    </source>
</evidence>
<dbReference type="Pfam" id="PF01561">
    <property type="entry name" value="Hanta_Gc_N"/>
    <property type="match status" value="1"/>
</dbReference>
<organism evidence="2">
    <name type="scientific">Serang virus</name>
    <dbReference type="NCBI Taxonomy" id="528322"/>
    <lineage>
        <taxon>Viruses</taxon>
        <taxon>Riboviria</taxon>
        <taxon>Orthornavirae</taxon>
        <taxon>Negarnaviricota</taxon>
        <taxon>Polyploviricotina</taxon>
        <taxon>Bunyaviricetes</taxon>
        <taxon>Elliovirales</taxon>
        <taxon>Hantaviridae</taxon>
        <taxon>Mammantavirinae</taxon>
        <taxon>Orthohantavirus</taxon>
        <taxon>Orthohantavirus thailandense</taxon>
    </lineage>
</organism>
<sequence>IPLVPLWTDNAHGIGSVPMHTDLELDFSLPSSSKYTYKRKLTNPINAEQGVQLHIEIEEQGIGADVHNLGHWFDARLNLKTSFHCYGACSKYQYPWHTAKCHFEKDYEYENSWA</sequence>
<reference evidence="2" key="1">
    <citation type="journal article" date="2009" name="J. Gen. Virol.">
        <title>A newly recognized hantavirus in the Asian house rat (Rattus tanezumi) in Indonesia.</title>
        <authorList>
            <person name="Plyusnina A."/>
            <person name="Ibrahim I.N."/>
            <person name="Plyusnin A."/>
        </authorList>
    </citation>
    <scope>NUCLEOTIDE SEQUENCE</scope>
    <source>
        <strain evidence="2">Serang/Rt60/2000</strain>
    </source>
</reference>